<accession>E9HRT0</accession>
<evidence type="ECO:0000313" key="2">
    <source>
        <dbReference type="Proteomes" id="UP000000305"/>
    </source>
</evidence>
<proteinExistence type="predicted"/>
<dbReference type="AlphaFoldDB" id="E9HRT0"/>
<sequence>MKNEISGAGSIREAHFLSFLHHKKEKIYLHPVKVLKPTPTCWYGRNDEQKLLFVPDADNEPDVEHEISEPGLFRFLFDEETLEILEYTGADIPDTPDVLKDIDKESKIKEFEIHQSSTGKADAEGAIHTFIVFKTASQTDGDDWWSLEKNLECIILQRSGNKNDVK</sequence>
<evidence type="ECO:0000313" key="1">
    <source>
        <dbReference type="EMBL" id="EFX65554.1"/>
    </source>
</evidence>
<name>E9HRT0_DAPPU</name>
<dbReference type="OrthoDB" id="6107672at2759"/>
<dbReference type="HOGENOM" id="CLU_1604397_0_0_1"/>
<dbReference type="Proteomes" id="UP000000305">
    <property type="component" value="Unassembled WGS sequence"/>
</dbReference>
<dbReference type="PhylomeDB" id="E9HRT0"/>
<dbReference type="EMBL" id="GL732740">
    <property type="protein sequence ID" value="EFX65554.1"/>
    <property type="molecule type" value="Genomic_DNA"/>
</dbReference>
<dbReference type="eggNOG" id="ENOG502RTCG">
    <property type="taxonomic scope" value="Eukaryota"/>
</dbReference>
<dbReference type="GO" id="GO:0010468">
    <property type="term" value="P:regulation of gene expression"/>
    <property type="evidence" value="ECO:0000318"/>
    <property type="project" value="GO_Central"/>
</dbReference>
<organism evidence="1 2">
    <name type="scientific">Daphnia pulex</name>
    <name type="common">Water flea</name>
    <dbReference type="NCBI Taxonomy" id="6669"/>
    <lineage>
        <taxon>Eukaryota</taxon>
        <taxon>Metazoa</taxon>
        <taxon>Ecdysozoa</taxon>
        <taxon>Arthropoda</taxon>
        <taxon>Crustacea</taxon>
        <taxon>Branchiopoda</taxon>
        <taxon>Diplostraca</taxon>
        <taxon>Cladocera</taxon>
        <taxon>Anomopoda</taxon>
        <taxon>Daphniidae</taxon>
        <taxon>Daphnia</taxon>
    </lineage>
</organism>
<keyword evidence="2" id="KW-1185">Reference proteome</keyword>
<dbReference type="InParanoid" id="E9HRT0"/>
<gene>
    <name evidence="1" type="ORF">DAPPUDRAFT_117180</name>
</gene>
<protein>
    <submittedName>
        <fullName evidence="1">Uncharacterized protein</fullName>
    </submittedName>
</protein>
<dbReference type="GO" id="GO:0005634">
    <property type="term" value="C:nucleus"/>
    <property type="evidence" value="ECO:0000318"/>
    <property type="project" value="GO_Central"/>
</dbReference>
<reference evidence="1 2" key="1">
    <citation type="journal article" date="2011" name="Science">
        <title>The ecoresponsive genome of Daphnia pulex.</title>
        <authorList>
            <person name="Colbourne J.K."/>
            <person name="Pfrender M.E."/>
            <person name="Gilbert D."/>
            <person name="Thomas W.K."/>
            <person name="Tucker A."/>
            <person name="Oakley T.H."/>
            <person name="Tokishita S."/>
            <person name="Aerts A."/>
            <person name="Arnold G.J."/>
            <person name="Basu M.K."/>
            <person name="Bauer D.J."/>
            <person name="Caceres C.E."/>
            <person name="Carmel L."/>
            <person name="Casola C."/>
            <person name="Choi J.H."/>
            <person name="Detter J.C."/>
            <person name="Dong Q."/>
            <person name="Dusheyko S."/>
            <person name="Eads B.D."/>
            <person name="Frohlich T."/>
            <person name="Geiler-Samerotte K.A."/>
            <person name="Gerlach D."/>
            <person name="Hatcher P."/>
            <person name="Jogdeo S."/>
            <person name="Krijgsveld J."/>
            <person name="Kriventseva E.V."/>
            <person name="Kultz D."/>
            <person name="Laforsch C."/>
            <person name="Lindquist E."/>
            <person name="Lopez J."/>
            <person name="Manak J.R."/>
            <person name="Muller J."/>
            <person name="Pangilinan J."/>
            <person name="Patwardhan R.P."/>
            <person name="Pitluck S."/>
            <person name="Pritham E.J."/>
            <person name="Rechtsteiner A."/>
            <person name="Rho M."/>
            <person name="Rogozin I.B."/>
            <person name="Sakarya O."/>
            <person name="Salamov A."/>
            <person name="Schaack S."/>
            <person name="Shapiro H."/>
            <person name="Shiga Y."/>
            <person name="Skalitzky C."/>
            <person name="Smith Z."/>
            <person name="Souvorov A."/>
            <person name="Sung W."/>
            <person name="Tang Z."/>
            <person name="Tsuchiya D."/>
            <person name="Tu H."/>
            <person name="Vos H."/>
            <person name="Wang M."/>
            <person name="Wolf Y.I."/>
            <person name="Yamagata H."/>
            <person name="Yamada T."/>
            <person name="Ye Y."/>
            <person name="Shaw J.R."/>
            <person name="Andrews J."/>
            <person name="Crease T.J."/>
            <person name="Tang H."/>
            <person name="Lucas S.M."/>
            <person name="Robertson H.M."/>
            <person name="Bork P."/>
            <person name="Koonin E.V."/>
            <person name="Zdobnov E.M."/>
            <person name="Grigoriev I.V."/>
            <person name="Lynch M."/>
            <person name="Boore J.L."/>
        </authorList>
    </citation>
    <scope>NUCLEOTIDE SEQUENCE [LARGE SCALE GENOMIC DNA]</scope>
</reference>
<dbReference type="KEGG" id="dpx:DAPPUDRAFT_117180"/>